<dbReference type="EMBL" id="ODYU01005131">
    <property type="protein sequence ID" value="SOQ45695.1"/>
    <property type="molecule type" value="Genomic_DNA"/>
</dbReference>
<name>A0A2H1VXY4_SPOFR</name>
<organism evidence="1">
    <name type="scientific">Spodoptera frugiperda</name>
    <name type="common">Fall armyworm</name>
    <dbReference type="NCBI Taxonomy" id="7108"/>
    <lineage>
        <taxon>Eukaryota</taxon>
        <taxon>Metazoa</taxon>
        <taxon>Ecdysozoa</taxon>
        <taxon>Arthropoda</taxon>
        <taxon>Hexapoda</taxon>
        <taxon>Insecta</taxon>
        <taxon>Pterygota</taxon>
        <taxon>Neoptera</taxon>
        <taxon>Endopterygota</taxon>
        <taxon>Lepidoptera</taxon>
        <taxon>Glossata</taxon>
        <taxon>Ditrysia</taxon>
        <taxon>Noctuoidea</taxon>
        <taxon>Noctuidae</taxon>
        <taxon>Amphipyrinae</taxon>
        <taxon>Spodoptera</taxon>
    </lineage>
</organism>
<protein>
    <submittedName>
        <fullName evidence="1">SFRICE_025635</fullName>
    </submittedName>
</protein>
<gene>
    <name evidence="1" type="ORF">SFRICE_025635</name>
</gene>
<sequence>MAEEIVILNKASASLSKNNINILSYLSYPIQPIKNRRASAGFLPMTLVNRPLQSGQILTYLVCHVWGTQGELADSLIVISLALIYNKEACTQSLRVSTTRYGERSHDSGAQIARKFPTSTKTYNALMDYTSCFT</sequence>
<evidence type="ECO:0000313" key="1">
    <source>
        <dbReference type="EMBL" id="SOQ45695.1"/>
    </source>
</evidence>
<proteinExistence type="predicted"/>
<reference evidence="1" key="1">
    <citation type="submission" date="2016-07" db="EMBL/GenBank/DDBJ databases">
        <authorList>
            <person name="Bretaudeau A."/>
        </authorList>
    </citation>
    <scope>NUCLEOTIDE SEQUENCE</scope>
    <source>
        <strain evidence="1">Rice</strain>
        <tissue evidence="1">Whole body</tissue>
    </source>
</reference>
<accession>A0A2H1VXY4</accession>
<dbReference type="AlphaFoldDB" id="A0A2H1VXY4"/>